<sequence>MTSQDESTTSSAQFVDSLDFDFSIMDQDIESHILKLKDSLEHEDLLHKVNQFQDTLKQCLSICPVDILEEGLFVSILPLGRQLFLETLNTTNESTVPSRDDVKASLESCERLLESWEECLHHVEGLRRVSVSRVKSLVVLLPEVAKRAVEHCKVSQSVYGPLFTEVSKELAALFHKTNSTLKLFFDNLEKVILFDANVKSDIDILINVIDTITEIAVLVHGIDLKTLADVWTAFGKLASIHRHGIIRVLPTCITVHLKSLSDHILSLLHSSLQNPDSRNGDRSIKCCSLLFKNLNKICSAYCGYLESDTIGILINLLAEIHGNSPSCLRAKGINEKVIQLIEHSVTIGTEPFLNTIFKEANFQQIFLKCGEEESKNAVGYHLLTLSIVKKLIGTTYTSWYIWLQGPFTLLDLLFKNIELLHQELCVGQLRIQNASGNEEAGLSIYDVTVISVLSLIIQVPASDFEKVELHLLKYLLSGEFWSSLLALDTWSLIGRIGSSELCYEHVNYLIKIYETLIERESNLEIIMLSCLIRRLYPFLSEDMKDFFVTKLTSANPRHWMPLKDHLSLSAKSMLYIGNSSCTNDISIILSNLYQQPCMKNWTDLIMILKKIEATTQRLNENTMRIIENIWKCISRTAEECEGMQKELISRLIIALLGGTRPEKIDDNIFSTILSYVISIYPHMESHVRVKISHYLKDCLDIFTDCDSMEAANTVSNLYCCLLEDQNPWVRQESLESFDYLAHVCPNDTLITNIASAISANPLVRDSMRLYLSNTLYYKLERFPSLIEYMCALSREYPQLKNQHVCHERNTDERHEKKARVETYVEPTDEYVDQLKLEVRVNNVCEELKYFICNRESLSTVALEKLRKFARSILD</sequence>
<dbReference type="PANTHER" id="PTHR16071">
    <property type="entry name" value="CHROMOSOME 1 OPEN READING FRAME 112"/>
    <property type="match status" value="1"/>
</dbReference>
<dbReference type="SUPFAM" id="SSF48371">
    <property type="entry name" value="ARM repeat"/>
    <property type="match status" value="1"/>
</dbReference>
<name>A0AAJ7FD90_CEPCN</name>
<dbReference type="AlphaFoldDB" id="A0AAJ7FD90"/>
<keyword evidence="1" id="KW-1185">Reference proteome</keyword>
<dbReference type="RefSeq" id="XP_015586053.2">
    <property type="nucleotide sequence ID" value="XM_015730567.2"/>
</dbReference>
<dbReference type="KEGG" id="ccin:107263400"/>
<gene>
    <name evidence="2" type="primary">LOC107263400</name>
</gene>
<dbReference type="GeneID" id="107263400"/>
<protein>
    <submittedName>
        <fullName evidence="2">Uncharacterized protein C1orf112 isoform X1</fullName>
    </submittedName>
</protein>
<organism evidence="1 2">
    <name type="scientific">Cephus cinctus</name>
    <name type="common">Wheat stem sawfly</name>
    <dbReference type="NCBI Taxonomy" id="211228"/>
    <lineage>
        <taxon>Eukaryota</taxon>
        <taxon>Metazoa</taxon>
        <taxon>Ecdysozoa</taxon>
        <taxon>Arthropoda</taxon>
        <taxon>Hexapoda</taxon>
        <taxon>Insecta</taxon>
        <taxon>Pterygota</taxon>
        <taxon>Neoptera</taxon>
        <taxon>Endopterygota</taxon>
        <taxon>Hymenoptera</taxon>
        <taxon>Cephoidea</taxon>
        <taxon>Cephidae</taxon>
        <taxon>Cephus</taxon>
    </lineage>
</organism>
<reference evidence="2" key="1">
    <citation type="submission" date="2025-08" db="UniProtKB">
        <authorList>
            <consortium name="RefSeq"/>
        </authorList>
    </citation>
    <scope>IDENTIFICATION</scope>
</reference>
<dbReference type="InterPro" id="IPR027902">
    <property type="entry name" value="DUF4487"/>
</dbReference>
<accession>A0AAJ7FD90</accession>
<proteinExistence type="predicted"/>
<dbReference type="CTD" id="3772329"/>
<dbReference type="InterPro" id="IPR016024">
    <property type="entry name" value="ARM-type_fold"/>
</dbReference>
<dbReference type="PANTHER" id="PTHR16071:SF2">
    <property type="entry name" value="FIGNL1-INTERACTING REGULATOR OF RECOMBINATION AND MITOSIS"/>
    <property type="match status" value="1"/>
</dbReference>
<evidence type="ECO:0000313" key="2">
    <source>
        <dbReference type="RefSeq" id="XP_015586053.2"/>
    </source>
</evidence>
<evidence type="ECO:0000313" key="1">
    <source>
        <dbReference type="Proteomes" id="UP000694920"/>
    </source>
</evidence>
<dbReference type="Pfam" id="PF14868">
    <property type="entry name" value="DUF4487"/>
    <property type="match status" value="1"/>
</dbReference>
<dbReference type="Proteomes" id="UP000694920">
    <property type="component" value="Unplaced"/>
</dbReference>